<dbReference type="PANTHER" id="PTHR26450:SF87">
    <property type="entry name" value="OLFACTORY RECEPTOR 51F2"/>
    <property type="match status" value="1"/>
</dbReference>
<evidence type="ECO:0000256" key="2">
    <source>
        <dbReference type="ARBA" id="ARBA00004141"/>
    </source>
</evidence>
<dbReference type="InterPro" id="IPR000276">
    <property type="entry name" value="GPCR_Rhodpsn"/>
</dbReference>
<sequence length="317" mass="35586">MFTLNASNVHPPIFILIGIPGLEAVQCWIAIPLCLMYLIAVFGNCIILFIVKKRSSLHTPMFFFLCMLGVIDLVLSTSTLPKMLSIFWFHSKEILFEGCVVQMYFIHSFTGMESGILLAMAYDRYVAICNPLQYASVLTNTVIVKMGIAVLMRNVIVVLPFVYLTVRLPYCKGNVIAHSYCEHMGIVKLACADTTINNIYGMMVAFSVLGFDITFIAVSYVLILRAVLRLPSKAVRLKAISTCSSHISVMLIFYTPAFFSFLTHRFGHRIAPHVHIIVASVYVLLPPMLNPVIYGVRTKQIRESVLQLVDIKRILGH</sequence>
<evidence type="ECO:0000259" key="11">
    <source>
        <dbReference type="PROSITE" id="PS50262"/>
    </source>
</evidence>
<protein>
    <recommendedName>
        <fullName evidence="10">Olfactory receptor</fullName>
    </recommendedName>
</protein>
<evidence type="ECO:0000256" key="9">
    <source>
        <dbReference type="RuleBase" id="RU000688"/>
    </source>
</evidence>
<dbReference type="SUPFAM" id="SSF81321">
    <property type="entry name" value="Family A G protein-coupled receptor-like"/>
    <property type="match status" value="1"/>
</dbReference>
<evidence type="ECO:0000256" key="1">
    <source>
        <dbReference type="ARBA" id="ARBA00002936"/>
    </source>
</evidence>
<keyword evidence="9" id="KW-0675">Receptor</keyword>
<evidence type="ECO:0000256" key="10">
    <source>
        <dbReference type="RuleBase" id="RU363047"/>
    </source>
</evidence>
<dbReference type="KEGG" id="muo:115468208"/>
<comment type="function">
    <text evidence="1">Odorant receptor.</text>
</comment>
<keyword evidence="8 9" id="KW-0807">Transducer</keyword>
<dbReference type="Gene3D" id="1.20.1070.10">
    <property type="entry name" value="Rhodopsin 7-helix transmembrane proteins"/>
    <property type="match status" value="1"/>
</dbReference>
<keyword evidence="9" id="KW-0297">G-protein coupled receptor</keyword>
<evidence type="ECO:0000256" key="6">
    <source>
        <dbReference type="ARBA" id="ARBA00022989"/>
    </source>
</evidence>
<feature type="transmembrane region" description="Helical" evidence="10">
    <location>
        <begin position="142"/>
        <end position="164"/>
    </location>
</feature>
<dbReference type="InterPro" id="IPR000725">
    <property type="entry name" value="Olfact_rcpt"/>
</dbReference>
<feature type="transmembrane region" description="Helical" evidence="10">
    <location>
        <begin position="62"/>
        <end position="89"/>
    </location>
</feature>
<dbReference type="InParanoid" id="A0A6P7XY10"/>
<feature type="transmembrane region" description="Helical" evidence="10">
    <location>
        <begin position="199"/>
        <end position="227"/>
    </location>
</feature>
<evidence type="ECO:0000256" key="8">
    <source>
        <dbReference type="ARBA" id="ARBA00023224"/>
    </source>
</evidence>
<evidence type="ECO:0000313" key="13">
    <source>
        <dbReference type="RefSeq" id="XP_030055605.1"/>
    </source>
</evidence>
<dbReference type="PROSITE" id="PS00237">
    <property type="entry name" value="G_PROTEIN_RECEP_F1_1"/>
    <property type="match status" value="1"/>
</dbReference>
<dbReference type="GO" id="GO:0004984">
    <property type="term" value="F:olfactory receptor activity"/>
    <property type="evidence" value="ECO:0007669"/>
    <property type="project" value="InterPro"/>
</dbReference>
<comment type="subcellular location">
    <subcellularLocation>
        <location evidence="10">Cell membrane</location>
        <topology evidence="10">Multi-pass membrane protein</topology>
    </subcellularLocation>
    <subcellularLocation>
        <location evidence="2">Membrane</location>
        <topology evidence="2">Multi-pass membrane protein</topology>
    </subcellularLocation>
</comment>
<name>A0A6P7XY10_9AMPH</name>
<dbReference type="PRINTS" id="PR00245">
    <property type="entry name" value="OLFACTORYR"/>
</dbReference>
<dbReference type="FunFam" id="1.20.1070.10:FF:000006">
    <property type="entry name" value="Olfactory receptor"/>
    <property type="match status" value="1"/>
</dbReference>
<gene>
    <name evidence="13" type="primary">LOC115468208</name>
</gene>
<dbReference type="GeneID" id="115468208"/>
<dbReference type="OrthoDB" id="9444602at2759"/>
<reference evidence="13" key="1">
    <citation type="submission" date="2025-08" db="UniProtKB">
        <authorList>
            <consortium name="RefSeq"/>
        </authorList>
    </citation>
    <scope>IDENTIFICATION</scope>
</reference>
<evidence type="ECO:0000256" key="4">
    <source>
        <dbReference type="ARBA" id="ARBA00022692"/>
    </source>
</evidence>
<keyword evidence="4 9" id="KW-0812">Transmembrane</keyword>
<feature type="transmembrane region" description="Helical" evidence="10">
    <location>
        <begin position="28"/>
        <end position="50"/>
    </location>
</feature>
<feature type="transmembrane region" description="Helical" evidence="10">
    <location>
        <begin position="239"/>
        <end position="262"/>
    </location>
</feature>
<keyword evidence="5 10" id="KW-0552">Olfaction</keyword>
<evidence type="ECO:0000256" key="5">
    <source>
        <dbReference type="ARBA" id="ARBA00022725"/>
    </source>
</evidence>
<dbReference type="PROSITE" id="PS50262">
    <property type="entry name" value="G_PROTEIN_RECEP_F1_2"/>
    <property type="match status" value="1"/>
</dbReference>
<keyword evidence="10" id="KW-1003">Cell membrane</keyword>
<dbReference type="InterPro" id="IPR017452">
    <property type="entry name" value="GPCR_Rhodpsn_7TM"/>
</dbReference>
<keyword evidence="6 10" id="KW-1133">Transmembrane helix</keyword>
<keyword evidence="3 10" id="KW-0716">Sensory transduction</keyword>
<feature type="transmembrane region" description="Helical" evidence="10">
    <location>
        <begin position="274"/>
        <end position="296"/>
    </location>
</feature>
<proteinExistence type="inferred from homology"/>
<dbReference type="PRINTS" id="PR00237">
    <property type="entry name" value="GPCRRHODOPSN"/>
</dbReference>
<dbReference type="Pfam" id="PF13853">
    <property type="entry name" value="7tm_4"/>
    <property type="match status" value="1"/>
</dbReference>
<evidence type="ECO:0000313" key="12">
    <source>
        <dbReference type="Proteomes" id="UP000515156"/>
    </source>
</evidence>
<comment type="similarity">
    <text evidence="9">Belongs to the G-protein coupled receptor 1 family.</text>
</comment>
<feature type="transmembrane region" description="Helical" evidence="10">
    <location>
        <begin position="101"/>
        <end position="122"/>
    </location>
</feature>
<feature type="domain" description="G-protein coupled receptors family 1 profile" evidence="11">
    <location>
        <begin position="43"/>
        <end position="294"/>
    </location>
</feature>
<dbReference type="GO" id="GO:0005886">
    <property type="term" value="C:plasma membrane"/>
    <property type="evidence" value="ECO:0007669"/>
    <property type="project" value="UniProtKB-SubCell"/>
</dbReference>
<keyword evidence="12" id="KW-1185">Reference proteome</keyword>
<organism evidence="12 13">
    <name type="scientific">Microcaecilia unicolor</name>
    <dbReference type="NCBI Taxonomy" id="1415580"/>
    <lineage>
        <taxon>Eukaryota</taxon>
        <taxon>Metazoa</taxon>
        <taxon>Chordata</taxon>
        <taxon>Craniata</taxon>
        <taxon>Vertebrata</taxon>
        <taxon>Euteleostomi</taxon>
        <taxon>Amphibia</taxon>
        <taxon>Gymnophiona</taxon>
        <taxon>Siphonopidae</taxon>
        <taxon>Microcaecilia</taxon>
    </lineage>
</organism>
<dbReference type="Proteomes" id="UP000515156">
    <property type="component" value="Chromosome 4"/>
</dbReference>
<evidence type="ECO:0000256" key="3">
    <source>
        <dbReference type="ARBA" id="ARBA00022606"/>
    </source>
</evidence>
<dbReference type="GO" id="GO:0004930">
    <property type="term" value="F:G protein-coupled receptor activity"/>
    <property type="evidence" value="ECO:0007669"/>
    <property type="project" value="UniProtKB-KW"/>
</dbReference>
<accession>A0A6P7XY10</accession>
<dbReference type="RefSeq" id="XP_030055605.1">
    <property type="nucleotide sequence ID" value="XM_030199745.1"/>
</dbReference>
<keyword evidence="7 10" id="KW-0472">Membrane</keyword>
<dbReference type="PANTHER" id="PTHR26450">
    <property type="entry name" value="OLFACTORY RECEPTOR 56B1-RELATED"/>
    <property type="match status" value="1"/>
</dbReference>
<evidence type="ECO:0000256" key="7">
    <source>
        <dbReference type="ARBA" id="ARBA00023136"/>
    </source>
</evidence>
<dbReference type="AlphaFoldDB" id="A0A6P7XY10"/>
<dbReference type="CDD" id="cd15917">
    <property type="entry name" value="7tmA_OR51_52-like"/>
    <property type="match status" value="1"/>
</dbReference>
<dbReference type="InterPro" id="IPR050402">
    <property type="entry name" value="OR51/52/56-like"/>
</dbReference>
<dbReference type="FunCoup" id="A0A6P7XY10">
    <property type="interactions" value="400"/>
</dbReference>